<evidence type="ECO:0000313" key="3">
    <source>
        <dbReference type="Proteomes" id="UP000017836"/>
    </source>
</evidence>
<accession>U5DDW9</accession>
<protein>
    <submittedName>
        <fullName evidence="2">Uncharacterized protein</fullName>
    </submittedName>
</protein>
<gene>
    <name evidence="2" type="ORF">AMTR_s00062p00133010</name>
</gene>
<name>U5DDW9_AMBTC</name>
<evidence type="ECO:0000256" key="1">
    <source>
        <dbReference type="SAM" id="MobiDB-lite"/>
    </source>
</evidence>
<evidence type="ECO:0000313" key="2">
    <source>
        <dbReference type="EMBL" id="ERN19612.1"/>
    </source>
</evidence>
<keyword evidence="3" id="KW-1185">Reference proteome</keyword>
<dbReference type="Proteomes" id="UP000017836">
    <property type="component" value="Unassembled WGS sequence"/>
</dbReference>
<feature type="region of interest" description="Disordered" evidence="1">
    <location>
        <begin position="25"/>
        <end position="63"/>
    </location>
</feature>
<dbReference type="EMBL" id="KI392068">
    <property type="protein sequence ID" value="ERN19612.1"/>
    <property type="molecule type" value="Genomic_DNA"/>
</dbReference>
<dbReference type="Gramene" id="ERN19612">
    <property type="protein sequence ID" value="ERN19612"/>
    <property type="gene ID" value="AMTR_s00062p00133010"/>
</dbReference>
<dbReference type="HOGENOM" id="CLU_2888748_0_0_1"/>
<feature type="compositionally biased region" description="Basic and acidic residues" evidence="1">
    <location>
        <begin position="36"/>
        <end position="47"/>
    </location>
</feature>
<organism evidence="2 3">
    <name type="scientific">Amborella trichopoda</name>
    <dbReference type="NCBI Taxonomy" id="13333"/>
    <lineage>
        <taxon>Eukaryota</taxon>
        <taxon>Viridiplantae</taxon>
        <taxon>Streptophyta</taxon>
        <taxon>Embryophyta</taxon>
        <taxon>Tracheophyta</taxon>
        <taxon>Spermatophyta</taxon>
        <taxon>Magnoliopsida</taxon>
        <taxon>Amborellales</taxon>
        <taxon>Amborellaceae</taxon>
        <taxon>Amborella</taxon>
    </lineage>
</organism>
<proteinExistence type="predicted"/>
<dbReference type="AlphaFoldDB" id="U5DDW9"/>
<reference evidence="3" key="1">
    <citation type="journal article" date="2013" name="Science">
        <title>The Amborella genome and the evolution of flowering plants.</title>
        <authorList>
            <consortium name="Amborella Genome Project"/>
        </authorList>
    </citation>
    <scope>NUCLEOTIDE SEQUENCE [LARGE SCALE GENOMIC DNA]</scope>
</reference>
<sequence>MSPPLDLVKAMFLVGKGKGKTFPLNALEEDVPVDGAPKKEKESHPGEADSTEISSEENRDFLS</sequence>